<dbReference type="PIRSF" id="PIRSF018250">
    <property type="entry name" value="Saccharopine_DH_Lys"/>
    <property type="match status" value="1"/>
</dbReference>
<feature type="active site" description="Proton acceptor" evidence="10">
    <location>
        <position position="72"/>
    </location>
</feature>
<evidence type="ECO:0000256" key="8">
    <source>
        <dbReference type="ARBA" id="ARBA00033228"/>
    </source>
</evidence>
<dbReference type="GO" id="GO:0009085">
    <property type="term" value="P:lysine biosynthetic process"/>
    <property type="evidence" value="ECO:0007669"/>
    <property type="project" value="InterPro"/>
</dbReference>
<dbReference type="KEGG" id="ptan:CRYO30217_03233"/>
<dbReference type="RefSeq" id="WP_258543420.1">
    <property type="nucleotide sequence ID" value="NZ_OU015584.1"/>
</dbReference>
<feature type="domain" description="Alanine dehydrogenase/pyridine nucleotide transhydrogenase N-terminal" evidence="13">
    <location>
        <begin position="4"/>
        <end position="136"/>
    </location>
</feature>
<accession>A0A916NEG6</accession>
<proteinExistence type="predicted"/>
<feature type="active site" description="Proton donor" evidence="10">
    <location>
        <position position="90"/>
    </location>
</feature>
<dbReference type="Proteomes" id="UP000683507">
    <property type="component" value="Chromosome"/>
</dbReference>
<feature type="binding site" evidence="11">
    <location>
        <position position="270"/>
    </location>
    <ligand>
        <name>NAD(+)</name>
        <dbReference type="ChEBI" id="CHEBI:57540"/>
    </ligand>
</feature>
<evidence type="ECO:0000256" key="6">
    <source>
        <dbReference type="ARBA" id="ARBA00023002"/>
    </source>
</evidence>
<organism evidence="14 15">
    <name type="scientific">Parvicella tangerina</name>
    <dbReference type="NCBI Taxonomy" id="2829795"/>
    <lineage>
        <taxon>Bacteria</taxon>
        <taxon>Pseudomonadati</taxon>
        <taxon>Bacteroidota</taxon>
        <taxon>Flavobacteriia</taxon>
        <taxon>Flavobacteriales</taxon>
        <taxon>Parvicellaceae</taxon>
        <taxon>Parvicella</taxon>
    </lineage>
</organism>
<evidence type="ECO:0000256" key="11">
    <source>
        <dbReference type="PIRSR" id="PIRSR018250-3"/>
    </source>
</evidence>
<comment type="catalytic activity">
    <reaction evidence="9">
        <text>L-saccharopine + NAD(+) + H2O = L-lysine + 2-oxoglutarate + NADH + H(+)</text>
        <dbReference type="Rhea" id="RHEA:12440"/>
        <dbReference type="ChEBI" id="CHEBI:15377"/>
        <dbReference type="ChEBI" id="CHEBI:15378"/>
        <dbReference type="ChEBI" id="CHEBI:16810"/>
        <dbReference type="ChEBI" id="CHEBI:32551"/>
        <dbReference type="ChEBI" id="CHEBI:57540"/>
        <dbReference type="ChEBI" id="CHEBI:57945"/>
        <dbReference type="ChEBI" id="CHEBI:57951"/>
        <dbReference type="EC" id="1.5.1.7"/>
    </reaction>
</comment>
<evidence type="ECO:0000256" key="9">
    <source>
        <dbReference type="ARBA" id="ARBA00047860"/>
    </source>
</evidence>
<evidence type="ECO:0000259" key="12">
    <source>
        <dbReference type="SMART" id="SM01002"/>
    </source>
</evidence>
<keyword evidence="5" id="KW-0028">Amino-acid biosynthesis</keyword>
<keyword evidence="11" id="KW-0520">NAD</keyword>
<dbReference type="EC" id="1.5.1.7" evidence="3"/>
<dbReference type="SMART" id="SM01002">
    <property type="entry name" value="AlaDh_PNT_C"/>
    <property type="match status" value="1"/>
</dbReference>
<dbReference type="AlphaFoldDB" id="A0A916NEG6"/>
<name>A0A916NEG6_9FLAO</name>
<protein>
    <recommendedName>
        <fullName evidence="4">Saccharopine dehydrogenase [NAD(+), L-lysine-forming]</fullName>
        <ecNumber evidence="3">1.5.1.7</ecNumber>
    </recommendedName>
    <alternativeName>
        <fullName evidence="8">Lysine--2-oxoglutarate reductase</fullName>
    </alternativeName>
</protein>
<evidence type="ECO:0000259" key="13">
    <source>
        <dbReference type="SMART" id="SM01003"/>
    </source>
</evidence>
<dbReference type="GO" id="GO:0004754">
    <property type="term" value="F:saccharopine dehydrogenase (NAD+, L-lysine-forming) activity"/>
    <property type="evidence" value="ECO:0007669"/>
    <property type="project" value="UniProtKB-EC"/>
</dbReference>
<keyword evidence="7" id="KW-1015">Disulfide bond</keyword>
<feature type="binding site" evidence="11">
    <location>
        <begin position="187"/>
        <end position="188"/>
    </location>
    <ligand>
        <name>NAD(+)</name>
        <dbReference type="ChEBI" id="CHEBI:57540"/>
    </ligand>
</feature>
<evidence type="ECO:0000256" key="7">
    <source>
        <dbReference type="ARBA" id="ARBA00023157"/>
    </source>
</evidence>
<dbReference type="InterPro" id="IPR007886">
    <property type="entry name" value="AlaDH/PNT_N"/>
</dbReference>
<evidence type="ECO:0000313" key="15">
    <source>
        <dbReference type="Proteomes" id="UP000683507"/>
    </source>
</evidence>
<dbReference type="Pfam" id="PF05222">
    <property type="entry name" value="AlaDh_PNT_N"/>
    <property type="match status" value="1"/>
</dbReference>
<evidence type="ECO:0000256" key="4">
    <source>
        <dbReference type="ARBA" id="ARBA00021221"/>
    </source>
</evidence>
<dbReference type="InterPro" id="IPR051168">
    <property type="entry name" value="AASS"/>
</dbReference>
<evidence type="ECO:0000256" key="10">
    <source>
        <dbReference type="PIRSR" id="PIRSR018250-1"/>
    </source>
</evidence>
<dbReference type="PANTHER" id="PTHR11133:SF22">
    <property type="entry name" value="ALPHA-AMINOADIPIC SEMIALDEHYDE SYNTHASE, MITOCHONDRIAL"/>
    <property type="match status" value="1"/>
</dbReference>
<feature type="binding site" evidence="11">
    <location>
        <position position="297"/>
    </location>
    <ligand>
        <name>NAD(+)</name>
        <dbReference type="ChEBI" id="CHEBI:57540"/>
    </ligand>
</feature>
<feature type="binding site" evidence="11">
    <location>
        <position position="217"/>
    </location>
    <ligand>
        <name>NAD(+)</name>
        <dbReference type="ChEBI" id="CHEBI:57540"/>
    </ligand>
</feature>
<feature type="domain" description="Alanine dehydrogenase/pyridine nucleotide transhydrogenase NAD(H)-binding" evidence="12">
    <location>
        <begin position="165"/>
        <end position="341"/>
    </location>
</feature>
<keyword evidence="6" id="KW-0560">Oxidoreductase</keyword>
<reference evidence="14" key="1">
    <citation type="submission" date="2021-04" db="EMBL/GenBank/DDBJ databases">
        <authorList>
            <person name="Rodrigo-Torres L."/>
            <person name="Arahal R. D."/>
            <person name="Lucena T."/>
        </authorList>
    </citation>
    <scope>NUCLEOTIDE SEQUENCE</scope>
    <source>
        <strain evidence="14">AS29M-1</strain>
    </source>
</reference>
<sequence length="404" mass="45629">MKIGVIREGKTPPDKRVPLSPAQCERILNDYSEVEIYVEKSEIRKFKDSEYERLGIAVVDDVSHCDVLIGVKEVPIDELIPNKKYLFFSHTFKKQPYNRDLLKAVLDKNIQLIDWEVITNTKGQRLIAFGRYAGIVGAYNGFLAYGKKSGKYELKPANECEDRAAMEAQLDQVSLPQNFKVVLTGTGRVGGGALETISCMPQIKEVSPEAFLNNEFDHPVYTVLGVSEYNKSKDGSAFDKKQFYEDPTDKFESDFLKYAKVADMYIACHYWDNRSPYIFSREDAKHPDWNIQVVADVSCDIDCAVACTIRPSTIADPIYGYNPATESEDDFMKDGVIAVMAVDNLPCELPKDASVDFGEMFIEHVLEPLLGNDPDNIIERASETKNGKLTPHFEYLQDYVDGKE</sequence>
<dbReference type="PANTHER" id="PTHR11133">
    <property type="entry name" value="SACCHAROPINE DEHYDROGENASE"/>
    <property type="match status" value="1"/>
</dbReference>
<dbReference type="SUPFAM" id="SSF52283">
    <property type="entry name" value="Formate/glycerate dehydrogenase catalytic domain-like"/>
    <property type="match status" value="1"/>
</dbReference>
<dbReference type="CDD" id="cd05199">
    <property type="entry name" value="SDH_like"/>
    <property type="match status" value="1"/>
</dbReference>
<dbReference type="Gene3D" id="3.40.50.720">
    <property type="entry name" value="NAD(P)-binding Rossmann-like Domain"/>
    <property type="match status" value="2"/>
</dbReference>
<evidence type="ECO:0000256" key="2">
    <source>
        <dbReference type="ARBA" id="ARBA00011245"/>
    </source>
</evidence>
<keyword evidence="15" id="KW-1185">Reference proteome</keyword>
<evidence type="ECO:0000256" key="3">
    <source>
        <dbReference type="ARBA" id="ARBA00012847"/>
    </source>
</evidence>
<comment type="pathway">
    <text evidence="1">Amino-acid biosynthesis; L-lysine biosynthesis via AAA pathway; L-lysine from L-alpha-aminoadipate (fungal route): step 3/3.</text>
</comment>
<evidence type="ECO:0000256" key="5">
    <source>
        <dbReference type="ARBA" id="ARBA00022605"/>
    </source>
</evidence>
<evidence type="ECO:0000313" key="14">
    <source>
        <dbReference type="EMBL" id="CAG5086672.1"/>
    </source>
</evidence>
<dbReference type="InterPro" id="IPR007698">
    <property type="entry name" value="AlaDH/PNT_NAD(H)-bd"/>
</dbReference>
<dbReference type="EMBL" id="OU015584">
    <property type="protein sequence ID" value="CAG5086672.1"/>
    <property type="molecule type" value="Genomic_DNA"/>
</dbReference>
<dbReference type="InterPro" id="IPR027281">
    <property type="entry name" value="Lys1"/>
</dbReference>
<evidence type="ECO:0000256" key="1">
    <source>
        <dbReference type="ARBA" id="ARBA00004884"/>
    </source>
</evidence>
<dbReference type="SMART" id="SM01003">
    <property type="entry name" value="AlaDh_PNT_N"/>
    <property type="match status" value="1"/>
</dbReference>
<comment type="subunit">
    <text evidence="2">Monomer.</text>
</comment>
<gene>
    <name evidence="14" type="ORF">CRYO30217_03233</name>
</gene>